<dbReference type="RefSeq" id="WP_097945188.1">
    <property type="nucleotide sequence ID" value="NZ_BLKS01000001.1"/>
</dbReference>
<keyword evidence="4" id="KW-1185">Reference proteome</keyword>
<organism evidence="3 4">
    <name type="scientific">Mycolicibacterium agri</name>
    <name type="common">Mycobacterium agri</name>
    <dbReference type="NCBI Taxonomy" id="36811"/>
    <lineage>
        <taxon>Bacteria</taxon>
        <taxon>Bacillati</taxon>
        <taxon>Actinomycetota</taxon>
        <taxon>Actinomycetes</taxon>
        <taxon>Mycobacteriales</taxon>
        <taxon>Mycobacteriaceae</taxon>
        <taxon>Mycolicibacterium</taxon>
    </lineage>
</organism>
<evidence type="ECO:0000313" key="5">
    <source>
        <dbReference type="Proteomes" id="UP000465302"/>
    </source>
</evidence>
<dbReference type="OrthoDB" id="5193416at2"/>
<evidence type="ECO:0000313" key="4">
    <source>
        <dbReference type="Proteomes" id="UP000220914"/>
    </source>
</evidence>
<reference evidence="2" key="3">
    <citation type="submission" date="2020-02" db="EMBL/GenBank/DDBJ databases">
        <authorList>
            <person name="Matsumoto Y."/>
            <person name="Motooka D."/>
            <person name="Nakamura S."/>
        </authorList>
    </citation>
    <scope>NUCLEOTIDE SEQUENCE</scope>
    <source>
        <strain evidence="2">JCM 6377</strain>
    </source>
</reference>
<feature type="transmembrane region" description="Helical" evidence="1">
    <location>
        <begin position="6"/>
        <end position="28"/>
    </location>
</feature>
<dbReference type="EMBL" id="PDCP01000140">
    <property type="protein sequence ID" value="PEG33155.1"/>
    <property type="molecule type" value="Genomic_DNA"/>
</dbReference>
<dbReference type="Proteomes" id="UP000220914">
    <property type="component" value="Unassembled WGS sequence"/>
</dbReference>
<gene>
    <name evidence="3" type="ORF">CQY20_32295</name>
    <name evidence="2" type="ORF">MAGR_25090</name>
</gene>
<sequence length="79" mass="8502">MSTALTHTLLILVPLGITLILVVLIWGVGKNRKGPHAASYKLSDPWTYGPILWASEEPIAHGHVHEKPLEIGGGASGKW</sequence>
<keyword evidence="1" id="KW-0472">Membrane</keyword>
<proteinExistence type="predicted"/>
<accession>A0A2A7MN50</accession>
<protein>
    <submittedName>
        <fullName evidence="3">Uncharacterized protein</fullName>
    </submittedName>
</protein>
<keyword evidence="1" id="KW-0812">Transmembrane</keyword>
<dbReference type="Proteomes" id="UP000465302">
    <property type="component" value="Unassembled WGS sequence"/>
</dbReference>
<name>A0A2A7MN50_MYCAG</name>
<keyword evidence="1" id="KW-1133">Transmembrane helix</keyword>
<reference evidence="2 5" key="2">
    <citation type="journal article" date="2019" name="Emerg. Microbes Infect.">
        <title>Comprehensive subspecies identification of 175 nontuberculous mycobacteria species based on 7547 genomic profiles.</title>
        <authorList>
            <person name="Matsumoto Y."/>
            <person name="Kinjo T."/>
            <person name="Motooka D."/>
            <person name="Nabeya D."/>
            <person name="Jung N."/>
            <person name="Uechi K."/>
            <person name="Horii T."/>
            <person name="Iida T."/>
            <person name="Fujita J."/>
            <person name="Nakamura S."/>
        </authorList>
    </citation>
    <scope>NUCLEOTIDE SEQUENCE [LARGE SCALE GENOMIC DNA]</scope>
    <source>
        <strain evidence="2 5">JCM 6377</strain>
    </source>
</reference>
<evidence type="ECO:0000313" key="2">
    <source>
        <dbReference type="EMBL" id="GFG51068.1"/>
    </source>
</evidence>
<dbReference type="AlphaFoldDB" id="A0A2A7MN50"/>
<evidence type="ECO:0000256" key="1">
    <source>
        <dbReference type="SAM" id="Phobius"/>
    </source>
</evidence>
<dbReference type="EMBL" id="BLKS01000001">
    <property type="protein sequence ID" value="GFG51068.1"/>
    <property type="molecule type" value="Genomic_DNA"/>
</dbReference>
<evidence type="ECO:0000313" key="3">
    <source>
        <dbReference type="EMBL" id="PEG33155.1"/>
    </source>
</evidence>
<reference evidence="3 4" key="1">
    <citation type="submission" date="2017-10" db="EMBL/GenBank/DDBJ databases">
        <title>The new phylogeny of genus Mycobacterium.</title>
        <authorList>
            <person name="Tortoli E."/>
            <person name="Trovato A."/>
            <person name="Cirillo D.M."/>
        </authorList>
    </citation>
    <scope>NUCLEOTIDE SEQUENCE [LARGE SCALE GENOMIC DNA]</scope>
    <source>
        <strain evidence="3 4">CCUG37673</strain>
    </source>
</reference>
<comment type="caution">
    <text evidence="3">The sequence shown here is derived from an EMBL/GenBank/DDBJ whole genome shotgun (WGS) entry which is preliminary data.</text>
</comment>